<dbReference type="Pfam" id="PF07683">
    <property type="entry name" value="CobW_C"/>
    <property type="match status" value="1"/>
</dbReference>
<sequence>MQIPVTVVTGFLGAGKTTLVNRWLAGRSRGEIAVIVNEHGDVGIDGELLAERARELVEITGGCVCCTTQAELVRALDDLASSKQPLQRILVETSGAASPAGVLQAIARGGRSGAFALDGVITVVDATRVEQLADHDLVFEQVGYADIVLLSRADACAPERLAEAGAFVATRNGAAFFAEAARGEVVAPAAPSLDSLLDLRRADFAASREAPARSASHVYESISLTLDGEVDGERFADFVETDLAQVAGRLFRTKGILAVTGVDERMIVQGVADSVEVTFGQPWLDAPRTSRLVIVGFGLDRAALTRGFAACDAARRPQ</sequence>
<evidence type="ECO:0000256" key="3">
    <source>
        <dbReference type="ARBA" id="ARBA00023186"/>
    </source>
</evidence>
<dbReference type="InterPro" id="IPR011629">
    <property type="entry name" value="CobW-like_C"/>
</dbReference>
<evidence type="ECO:0000256" key="6">
    <source>
        <dbReference type="ARBA" id="ARBA00049117"/>
    </source>
</evidence>
<evidence type="ECO:0000259" key="7">
    <source>
        <dbReference type="SMART" id="SM00833"/>
    </source>
</evidence>
<dbReference type="PANTHER" id="PTHR13748:SF62">
    <property type="entry name" value="COBW DOMAIN-CONTAINING PROTEIN"/>
    <property type="match status" value="1"/>
</dbReference>
<evidence type="ECO:0000256" key="2">
    <source>
        <dbReference type="ARBA" id="ARBA00022801"/>
    </source>
</evidence>
<dbReference type="Pfam" id="PF02492">
    <property type="entry name" value="cobW"/>
    <property type="match status" value="1"/>
</dbReference>
<dbReference type="InterPro" id="IPR051316">
    <property type="entry name" value="Zinc-reg_GTPase_activator"/>
</dbReference>
<accession>A0A0K1QA60</accession>
<keyword evidence="1" id="KW-0547">Nucleotide-binding</keyword>
<dbReference type="STRING" id="1391654.AKJ09_08953"/>
<dbReference type="AlphaFoldDB" id="A0A0K1QA60"/>
<comment type="similarity">
    <text evidence="4">Belongs to the SIMIBI class G3E GTPase family. ZNG1 subfamily.</text>
</comment>
<evidence type="ECO:0000256" key="5">
    <source>
        <dbReference type="ARBA" id="ARBA00045658"/>
    </source>
</evidence>
<evidence type="ECO:0000313" key="8">
    <source>
        <dbReference type="EMBL" id="AKV02290.1"/>
    </source>
</evidence>
<dbReference type="PATRIC" id="fig|1391654.3.peg.9069"/>
<evidence type="ECO:0000256" key="1">
    <source>
        <dbReference type="ARBA" id="ARBA00022741"/>
    </source>
</evidence>
<comment type="catalytic activity">
    <reaction evidence="6">
        <text>GTP + H2O = GDP + phosphate + H(+)</text>
        <dbReference type="Rhea" id="RHEA:19669"/>
        <dbReference type="ChEBI" id="CHEBI:15377"/>
        <dbReference type="ChEBI" id="CHEBI:15378"/>
        <dbReference type="ChEBI" id="CHEBI:37565"/>
        <dbReference type="ChEBI" id="CHEBI:43474"/>
        <dbReference type="ChEBI" id="CHEBI:58189"/>
    </reaction>
    <physiologicalReaction direction="left-to-right" evidence="6">
        <dbReference type="Rhea" id="RHEA:19670"/>
    </physiologicalReaction>
</comment>
<dbReference type="KEGG" id="llu:AKJ09_08953"/>
<proteinExistence type="inferred from homology"/>
<dbReference type="GO" id="GO:0000166">
    <property type="term" value="F:nucleotide binding"/>
    <property type="evidence" value="ECO:0007669"/>
    <property type="project" value="UniProtKB-KW"/>
</dbReference>
<keyword evidence="2" id="KW-0378">Hydrolase</keyword>
<gene>
    <name evidence="8" type="ORF">AKJ09_08953</name>
</gene>
<dbReference type="CDD" id="cd03112">
    <property type="entry name" value="CobW-like"/>
    <property type="match status" value="1"/>
</dbReference>
<protein>
    <submittedName>
        <fullName evidence="8">Putative metal chaperone, involved in Zn homeostasis</fullName>
    </submittedName>
</protein>
<name>A0A0K1QA60_9BACT</name>
<dbReference type="Gene3D" id="3.30.1220.10">
    <property type="entry name" value="CobW-like, C-terminal domain"/>
    <property type="match status" value="1"/>
</dbReference>
<organism evidence="8 9">
    <name type="scientific">Labilithrix luteola</name>
    <dbReference type="NCBI Taxonomy" id="1391654"/>
    <lineage>
        <taxon>Bacteria</taxon>
        <taxon>Pseudomonadati</taxon>
        <taxon>Myxococcota</taxon>
        <taxon>Polyangia</taxon>
        <taxon>Polyangiales</taxon>
        <taxon>Labilitrichaceae</taxon>
        <taxon>Labilithrix</taxon>
    </lineage>
</organism>
<reference evidence="8 9" key="1">
    <citation type="submission" date="2015-08" db="EMBL/GenBank/DDBJ databases">
        <authorList>
            <person name="Babu N.S."/>
            <person name="Beckwith C.J."/>
            <person name="Beseler K.G."/>
            <person name="Brison A."/>
            <person name="Carone J.V."/>
            <person name="Caskin T.P."/>
            <person name="Diamond M."/>
            <person name="Durham M.E."/>
            <person name="Foxe J.M."/>
            <person name="Go M."/>
            <person name="Henderson B.A."/>
            <person name="Jones I.B."/>
            <person name="McGettigan J.A."/>
            <person name="Micheletti S.J."/>
            <person name="Nasrallah M.E."/>
            <person name="Ortiz D."/>
            <person name="Piller C.R."/>
            <person name="Privatt S.R."/>
            <person name="Schneider S.L."/>
            <person name="Sharp S."/>
            <person name="Smith T.C."/>
            <person name="Stanton J.D."/>
            <person name="Ullery H.E."/>
            <person name="Wilson R.J."/>
            <person name="Serrano M.G."/>
            <person name="Buck G."/>
            <person name="Lee V."/>
            <person name="Wang Y."/>
            <person name="Carvalho R."/>
            <person name="Voegtly L."/>
            <person name="Shi R."/>
            <person name="Duckworth R."/>
            <person name="Johnson A."/>
            <person name="Loviza R."/>
            <person name="Walstead R."/>
            <person name="Shah Z."/>
            <person name="Kiflezghi M."/>
            <person name="Wade K."/>
            <person name="Ball S.L."/>
            <person name="Bradley K.W."/>
            <person name="Asai D.J."/>
            <person name="Bowman C.A."/>
            <person name="Russell D.A."/>
            <person name="Pope W.H."/>
            <person name="Jacobs-Sera D."/>
            <person name="Hendrix R.W."/>
            <person name="Hatfull G.F."/>
        </authorList>
    </citation>
    <scope>NUCLEOTIDE SEQUENCE [LARGE SCALE GENOMIC DNA]</scope>
    <source>
        <strain evidence="8 9">DSM 27648</strain>
    </source>
</reference>
<dbReference type="Gene3D" id="3.40.50.300">
    <property type="entry name" value="P-loop containing nucleotide triphosphate hydrolases"/>
    <property type="match status" value="1"/>
</dbReference>
<comment type="function">
    <text evidence="5">Zinc chaperone that directly transfers zinc cofactor to target proteins, thereby activating them. Zinc is transferred from the CXCC motif in the GTPase domain to the zinc binding site in target proteins in a process requiring GTP hydrolysis.</text>
</comment>
<dbReference type="InterPro" id="IPR027417">
    <property type="entry name" value="P-loop_NTPase"/>
</dbReference>
<dbReference type="InterPro" id="IPR003495">
    <property type="entry name" value="CobW/HypB/UreG_nucleotide-bd"/>
</dbReference>
<dbReference type="Proteomes" id="UP000064967">
    <property type="component" value="Chromosome"/>
</dbReference>
<keyword evidence="3" id="KW-0143">Chaperone</keyword>
<dbReference type="SMART" id="SM00833">
    <property type="entry name" value="CobW_C"/>
    <property type="match status" value="1"/>
</dbReference>
<dbReference type="GO" id="GO:0005737">
    <property type="term" value="C:cytoplasm"/>
    <property type="evidence" value="ECO:0007669"/>
    <property type="project" value="TreeGrafter"/>
</dbReference>
<evidence type="ECO:0000313" key="9">
    <source>
        <dbReference type="Proteomes" id="UP000064967"/>
    </source>
</evidence>
<dbReference type="PANTHER" id="PTHR13748">
    <property type="entry name" value="COBW-RELATED"/>
    <property type="match status" value="1"/>
</dbReference>
<dbReference type="EMBL" id="CP012333">
    <property type="protein sequence ID" value="AKV02290.1"/>
    <property type="molecule type" value="Genomic_DNA"/>
</dbReference>
<dbReference type="SUPFAM" id="SSF52540">
    <property type="entry name" value="P-loop containing nucleoside triphosphate hydrolases"/>
    <property type="match status" value="1"/>
</dbReference>
<feature type="domain" description="CobW C-terminal" evidence="7">
    <location>
        <begin position="219"/>
        <end position="312"/>
    </location>
</feature>
<dbReference type="SUPFAM" id="SSF90002">
    <property type="entry name" value="Hypothetical protein YjiA, C-terminal domain"/>
    <property type="match status" value="1"/>
</dbReference>
<dbReference type="InterPro" id="IPR036627">
    <property type="entry name" value="CobW-likC_sf"/>
</dbReference>
<dbReference type="GO" id="GO:0016787">
    <property type="term" value="F:hydrolase activity"/>
    <property type="evidence" value="ECO:0007669"/>
    <property type="project" value="UniProtKB-KW"/>
</dbReference>
<keyword evidence="9" id="KW-1185">Reference proteome</keyword>
<evidence type="ECO:0000256" key="4">
    <source>
        <dbReference type="ARBA" id="ARBA00034320"/>
    </source>
</evidence>